<accession>A0A6A4RSU4</accession>
<organism evidence="1 2">
    <name type="scientific">Scophthalmus maximus</name>
    <name type="common">Turbot</name>
    <name type="synonym">Psetta maxima</name>
    <dbReference type="NCBI Taxonomy" id="52904"/>
    <lineage>
        <taxon>Eukaryota</taxon>
        <taxon>Metazoa</taxon>
        <taxon>Chordata</taxon>
        <taxon>Craniata</taxon>
        <taxon>Vertebrata</taxon>
        <taxon>Euteleostomi</taxon>
        <taxon>Actinopterygii</taxon>
        <taxon>Neopterygii</taxon>
        <taxon>Teleostei</taxon>
        <taxon>Neoteleostei</taxon>
        <taxon>Acanthomorphata</taxon>
        <taxon>Carangaria</taxon>
        <taxon>Pleuronectiformes</taxon>
        <taxon>Pleuronectoidei</taxon>
        <taxon>Scophthalmidae</taxon>
        <taxon>Scophthalmus</taxon>
    </lineage>
</organism>
<gene>
    <name evidence="1" type="ORF">F2P81_025304</name>
</gene>
<proteinExistence type="predicted"/>
<comment type="caution">
    <text evidence="1">The sequence shown here is derived from an EMBL/GenBank/DDBJ whole genome shotgun (WGS) entry which is preliminary data.</text>
</comment>
<dbReference type="EMBL" id="VEVO01000027">
    <property type="protein sequence ID" value="KAF0022430.1"/>
    <property type="molecule type" value="Genomic_DNA"/>
</dbReference>
<evidence type="ECO:0000313" key="1">
    <source>
        <dbReference type="EMBL" id="KAF0022430.1"/>
    </source>
</evidence>
<evidence type="ECO:0000313" key="2">
    <source>
        <dbReference type="Proteomes" id="UP000438429"/>
    </source>
</evidence>
<reference evidence="1 2" key="1">
    <citation type="submission" date="2019-06" db="EMBL/GenBank/DDBJ databases">
        <title>Draft genomes of female and male turbot (Scophthalmus maximus).</title>
        <authorList>
            <person name="Xu H."/>
            <person name="Xu X.-W."/>
            <person name="Shao C."/>
            <person name="Chen S."/>
        </authorList>
    </citation>
    <scope>NUCLEOTIDE SEQUENCE [LARGE SCALE GENOMIC DNA]</scope>
    <source>
        <strain evidence="1">Ysfricsl-2016a</strain>
        <tissue evidence="1">Blood</tissue>
    </source>
</reference>
<protein>
    <submittedName>
        <fullName evidence="1">Uncharacterized protein</fullName>
    </submittedName>
</protein>
<sequence>MESLHSTMNTVDLNDFAVGLFRGKATPSSCFKRVLVSSLSVHYTAYRQLRSAQRHFLVLFGYIPFPVVTKLD</sequence>
<dbReference type="AlphaFoldDB" id="A0A6A4RSU4"/>
<name>A0A6A4RSU4_SCOMX</name>
<dbReference type="Proteomes" id="UP000438429">
    <property type="component" value="Unassembled WGS sequence"/>
</dbReference>